<dbReference type="SUPFAM" id="SSF50494">
    <property type="entry name" value="Trypsin-like serine proteases"/>
    <property type="match status" value="1"/>
</dbReference>
<dbReference type="InterPro" id="IPR009003">
    <property type="entry name" value="Peptidase_S1_PA"/>
</dbReference>
<protein>
    <submittedName>
        <fullName evidence="5">KLK8-like protein</fullName>
    </submittedName>
</protein>
<dbReference type="InterPro" id="IPR018114">
    <property type="entry name" value="TRYPSIN_HIS"/>
</dbReference>
<proteinExistence type="inferred from homology"/>
<keyword evidence="2" id="KW-1015">Disulfide bond</keyword>
<sequence length="256" mass="27768">MYMMANTCLLWLKAGYMLHSVHRRRTMQGTQETLCFVLLILVFVHVRDAAPGSHPHQVALHWDRNAYYGISGQDWRFVCGGSVIGVRVILTAAHCVDFASAYPNDIAILVLAADVGDTSTIIPLDDGSSGDRVDEKCVISGWGRNDTDGDLPLTLQEREMTVLAEFVCTLYWGSSVFAGHICVYDGSNSTTGGSACNGDSGGPLVCGGRLAGVTSWGIDGCRLADTGEFLPSVYARVTYYLPWIEITLKRFTSGRG</sequence>
<dbReference type="PROSITE" id="PS50240">
    <property type="entry name" value="TRYPSIN_DOM"/>
    <property type="match status" value="1"/>
</dbReference>
<dbReference type="PANTHER" id="PTHR24276">
    <property type="entry name" value="POLYSERASE-RELATED"/>
    <property type="match status" value="1"/>
</dbReference>
<dbReference type="InterPro" id="IPR001254">
    <property type="entry name" value="Trypsin_dom"/>
</dbReference>
<dbReference type="PROSITE" id="PS00134">
    <property type="entry name" value="TRYPSIN_HIS"/>
    <property type="match status" value="1"/>
</dbReference>
<dbReference type="PROSITE" id="PS00135">
    <property type="entry name" value="TRYPSIN_SER"/>
    <property type="match status" value="1"/>
</dbReference>
<feature type="domain" description="Peptidase S1" evidence="4">
    <location>
        <begin position="26"/>
        <end position="249"/>
    </location>
</feature>
<evidence type="ECO:0000256" key="1">
    <source>
        <dbReference type="ARBA" id="ARBA00007664"/>
    </source>
</evidence>
<keyword evidence="3" id="KW-0720">Serine protease</keyword>
<keyword evidence="6" id="KW-1185">Reference proteome</keyword>
<dbReference type="PANTHER" id="PTHR24276:SF98">
    <property type="entry name" value="FI18310P1-RELATED"/>
    <property type="match status" value="1"/>
</dbReference>
<dbReference type="Pfam" id="PF00089">
    <property type="entry name" value="Trypsin"/>
    <property type="match status" value="2"/>
</dbReference>
<comment type="similarity">
    <text evidence="1">Belongs to the peptidase S1 family.</text>
</comment>
<dbReference type="Proteomes" id="UP001164746">
    <property type="component" value="Chromosome 4"/>
</dbReference>
<evidence type="ECO:0000313" key="6">
    <source>
        <dbReference type="Proteomes" id="UP001164746"/>
    </source>
</evidence>
<accession>A0ABY7E457</accession>
<dbReference type="InterPro" id="IPR001314">
    <property type="entry name" value="Peptidase_S1A"/>
</dbReference>
<dbReference type="PRINTS" id="PR00722">
    <property type="entry name" value="CHYMOTRYPSIN"/>
</dbReference>
<dbReference type="Gene3D" id="2.40.10.10">
    <property type="entry name" value="Trypsin-like serine proteases"/>
    <property type="match status" value="2"/>
</dbReference>
<reference evidence="5" key="1">
    <citation type="submission" date="2022-11" db="EMBL/GenBank/DDBJ databases">
        <title>Centuries of genome instability and evolution in soft-shell clam transmissible cancer (bioRxiv).</title>
        <authorList>
            <person name="Hart S.F.M."/>
            <person name="Yonemitsu M.A."/>
            <person name="Giersch R.M."/>
            <person name="Beal B.F."/>
            <person name="Arriagada G."/>
            <person name="Davis B.W."/>
            <person name="Ostrander E.A."/>
            <person name="Goff S.P."/>
            <person name="Metzger M.J."/>
        </authorList>
    </citation>
    <scope>NUCLEOTIDE SEQUENCE</scope>
    <source>
        <strain evidence="5">MELC-2E11</strain>
        <tissue evidence="5">Siphon/mantle</tissue>
    </source>
</reference>
<dbReference type="InterPro" id="IPR033116">
    <property type="entry name" value="TRYPSIN_SER"/>
</dbReference>
<evidence type="ECO:0000259" key="4">
    <source>
        <dbReference type="PROSITE" id="PS50240"/>
    </source>
</evidence>
<dbReference type="EMBL" id="CP111015">
    <property type="protein sequence ID" value="WAR03597.1"/>
    <property type="molecule type" value="Genomic_DNA"/>
</dbReference>
<keyword evidence="3" id="KW-0645">Protease</keyword>
<evidence type="ECO:0000256" key="2">
    <source>
        <dbReference type="ARBA" id="ARBA00023157"/>
    </source>
</evidence>
<dbReference type="InterPro" id="IPR043504">
    <property type="entry name" value="Peptidase_S1_PA_chymotrypsin"/>
</dbReference>
<dbReference type="InterPro" id="IPR050430">
    <property type="entry name" value="Peptidase_S1"/>
</dbReference>
<keyword evidence="3" id="KW-0378">Hydrolase</keyword>
<evidence type="ECO:0000313" key="5">
    <source>
        <dbReference type="EMBL" id="WAR03597.1"/>
    </source>
</evidence>
<evidence type="ECO:0000256" key="3">
    <source>
        <dbReference type="RuleBase" id="RU363034"/>
    </source>
</evidence>
<gene>
    <name evidence="5" type="ORF">MAR_010155</name>
</gene>
<organism evidence="5 6">
    <name type="scientific">Mya arenaria</name>
    <name type="common">Soft-shell clam</name>
    <dbReference type="NCBI Taxonomy" id="6604"/>
    <lineage>
        <taxon>Eukaryota</taxon>
        <taxon>Metazoa</taxon>
        <taxon>Spiralia</taxon>
        <taxon>Lophotrochozoa</taxon>
        <taxon>Mollusca</taxon>
        <taxon>Bivalvia</taxon>
        <taxon>Autobranchia</taxon>
        <taxon>Heteroconchia</taxon>
        <taxon>Euheterodonta</taxon>
        <taxon>Imparidentia</taxon>
        <taxon>Neoheterodontei</taxon>
        <taxon>Myida</taxon>
        <taxon>Myoidea</taxon>
        <taxon>Myidae</taxon>
        <taxon>Mya</taxon>
    </lineage>
</organism>
<dbReference type="CDD" id="cd00190">
    <property type="entry name" value="Tryp_SPc"/>
    <property type="match status" value="1"/>
</dbReference>
<dbReference type="SMART" id="SM00020">
    <property type="entry name" value="Tryp_SPc"/>
    <property type="match status" value="1"/>
</dbReference>
<name>A0ABY7E457_MYAAR</name>